<name>A0A0J6WK25_9MYCO</name>
<dbReference type="RefSeq" id="WP_048468575.1">
    <property type="nucleotide sequence ID" value="NZ_JYNL01000003.1"/>
</dbReference>
<accession>A0A0J6WK25</accession>
<protein>
    <submittedName>
        <fullName evidence="1">Uncharacterized protein</fullName>
    </submittedName>
</protein>
<dbReference type="EMBL" id="JYNL01000003">
    <property type="protein sequence ID" value="KMO83675.1"/>
    <property type="molecule type" value="Genomic_DNA"/>
</dbReference>
<comment type="caution">
    <text evidence="1">The sequence shown here is derived from an EMBL/GenBank/DDBJ whole genome shotgun (WGS) entry which is preliminary data.</text>
</comment>
<dbReference type="AlphaFoldDB" id="A0A0J6WK25"/>
<dbReference type="PATRIC" id="fig|37916.4.peg.363"/>
<keyword evidence="2" id="KW-1185">Reference proteome</keyword>
<organism evidence="1 2">
    <name type="scientific">Mycolicibacterium chlorophenolicum</name>
    <dbReference type="NCBI Taxonomy" id="37916"/>
    <lineage>
        <taxon>Bacteria</taxon>
        <taxon>Bacillati</taxon>
        <taxon>Actinomycetota</taxon>
        <taxon>Actinomycetes</taxon>
        <taxon>Mycobacteriales</taxon>
        <taxon>Mycobacteriaceae</taxon>
        <taxon>Mycolicibacterium</taxon>
    </lineage>
</organism>
<evidence type="ECO:0000313" key="1">
    <source>
        <dbReference type="EMBL" id="KMO83675.1"/>
    </source>
</evidence>
<dbReference type="Proteomes" id="UP000036513">
    <property type="component" value="Unassembled WGS sequence"/>
</dbReference>
<reference evidence="1 2" key="1">
    <citation type="journal article" date="2015" name="Genome Biol. Evol.">
        <title>Characterization of Three Mycobacterium spp. with Potential Use in Bioremediation by Genome Sequencing and Comparative Genomics.</title>
        <authorList>
            <person name="Das S."/>
            <person name="Pettersson B.M."/>
            <person name="Behra P.R."/>
            <person name="Ramesh M."/>
            <person name="Dasgupta S."/>
            <person name="Bhattacharya A."/>
            <person name="Kirsebom L.A."/>
        </authorList>
    </citation>
    <scope>NUCLEOTIDE SEQUENCE [LARGE SCALE GENOMIC DNA]</scope>
    <source>
        <strain evidence="1 2">DSM 43826</strain>
    </source>
</reference>
<sequence length="185" mass="20214">MTTADLITGIDVDHTQYPRRGQIITRLSWRGWQVDLDGLSVRVPQQDSADNSIDDLATLLHTAYQMLDIPVVRRPSALTILQTRLPAPLAAETAHVLQVAQHLADKRWHRSSFDVYACTKQAWRDAGMPVPYAALVTTLRAALPQPGSSLADHNHTATAAAIHTLYDQAIGLCAGRPAAHTSRIA</sequence>
<gene>
    <name evidence="1" type="ORF">MCHLDSM_00327</name>
</gene>
<proteinExistence type="predicted"/>
<evidence type="ECO:0000313" key="2">
    <source>
        <dbReference type="Proteomes" id="UP000036513"/>
    </source>
</evidence>